<dbReference type="RefSeq" id="WP_190268503.1">
    <property type="nucleotide sequence ID" value="NZ_BAABAD010000004.1"/>
</dbReference>
<comment type="caution">
    <text evidence="1">The sequence shown here is derived from an EMBL/GenBank/DDBJ whole genome shotgun (WGS) entry which is preliminary data.</text>
</comment>
<proteinExistence type="predicted"/>
<organism evidence="1 2">
    <name type="scientific">Gordonia hankookensis</name>
    <dbReference type="NCBI Taxonomy" id="589403"/>
    <lineage>
        <taxon>Bacteria</taxon>
        <taxon>Bacillati</taxon>
        <taxon>Actinomycetota</taxon>
        <taxon>Actinomycetes</taxon>
        <taxon>Mycobacteriales</taxon>
        <taxon>Gordoniaceae</taxon>
        <taxon>Gordonia</taxon>
    </lineage>
</organism>
<evidence type="ECO:0000313" key="2">
    <source>
        <dbReference type="Proteomes" id="UP000602395"/>
    </source>
</evidence>
<dbReference type="Pfam" id="PF10012">
    <property type="entry name" value="DUF2255"/>
    <property type="match status" value="1"/>
</dbReference>
<keyword evidence="2" id="KW-1185">Reference proteome</keyword>
<dbReference type="EMBL" id="JACWMS010000005">
    <property type="protein sequence ID" value="MBD1322107.1"/>
    <property type="molecule type" value="Genomic_DNA"/>
</dbReference>
<evidence type="ECO:0000313" key="1">
    <source>
        <dbReference type="EMBL" id="MBD1322107.1"/>
    </source>
</evidence>
<dbReference type="Proteomes" id="UP000602395">
    <property type="component" value="Unassembled WGS sequence"/>
</dbReference>
<dbReference type="InterPro" id="IPR016888">
    <property type="entry name" value="UCP028498"/>
</dbReference>
<name>A0ABR7WK16_9ACTN</name>
<reference evidence="1 2" key="1">
    <citation type="submission" date="2020-09" db="EMBL/GenBank/DDBJ databases">
        <title>Novel species in genus Gordonia.</title>
        <authorList>
            <person name="Zhang G."/>
        </authorList>
    </citation>
    <scope>NUCLEOTIDE SEQUENCE [LARGE SCALE GENOMIC DNA]</scope>
    <source>
        <strain evidence="1 2">ON-33</strain>
    </source>
</reference>
<accession>A0ABR7WK16</accession>
<protein>
    <submittedName>
        <fullName evidence="1">DUF2255 family protein</fullName>
    </submittedName>
</protein>
<gene>
    <name evidence="1" type="ORF">IDF66_21225</name>
</gene>
<sequence length="126" mass="14109">MTWSADQLGAVDSADELEIAVRRAGGDLRGWVPIWVVRVDDQVFVRTWYRRPTGWFGHVLDTGRARVRVRGMEADVTVEDVGVGSSELRADVDAAYRHKYGRYGVTTVDRMVSDSAARATLRLTPE</sequence>